<dbReference type="RefSeq" id="WP_249700386.1">
    <property type="nucleotide sequence ID" value="NZ_JAMFLX010000019.1"/>
</dbReference>
<evidence type="ECO:0000313" key="2">
    <source>
        <dbReference type="Proteomes" id="UP001203338"/>
    </source>
</evidence>
<proteinExistence type="predicted"/>
<sequence>MDDRGNELAAKSEYMTYANGFNGQWLPLERLAGRRLTKKVMACLERGLAEEREQVLAGSSECQRQEAEARADLALMAVGLLQVQPDGQIKRAGGLLTKVNHWQVEQARALIHLSIDELCQEALWRLESLPEFLVEDVMNRSLRVTPGEPAVLPVTVSDFWNTGLFVSETITAARMLECRSRVLEWQDKRSSHDPRVLLAYLRTLETRLREREDALSVRRFLCKVEAAIPLWKEGYQLGEDFFRCDEQVEGGMRTSLHVMAQHLYEIQRDQEFPWRAVIDEKALGTVWQENDSGSSAN</sequence>
<accession>A0ABT0PI44</accession>
<evidence type="ECO:0000313" key="1">
    <source>
        <dbReference type="EMBL" id="MCL6271052.1"/>
    </source>
</evidence>
<organism evidence="1 2">
    <name type="scientific">Parendozoicomonas callyspongiae</name>
    <dbReference type="NCBI Taxonomy" id="2942213"/>
    <lineage>
        <taxon>Bacteria</taxon>
        <taxon>Pseudomonadati</taxon>
        <taxon>Pseudomonadota</taxon>
        <taxon>Gammaproteobacteria</taxon>
        <taxon>Oceanospirillales</taxon>
        <taxon>Endozoicomonadaceae</taxon>
        <taxon>Parendozoicomonas</taxon>
    </lineage>
</organism>
<keyword evidence="2" id="KW-1185">Reference proteome</keyword>
<protein>
    <submittedName>
        <fullName evidence="1">Uncharacterized protein</fullName>
    </submittedName>
</protein>
<reference evidence="1 2" key="1">
    <citation type="submission" date="2022-05" db="EMBL/GenBank/DDBJ databases">
        <authorList>
            <person name="Park J.-S."/>
        </authorList>
    </citation>
    <scope>NUCLEOTIDE SEQUENCE [LARGE SCALE GENOMIC DNA]</scope>
    <source>
        <strain evidence="1 2">2012CJ34-2</strain>
    </source>
</reference>
<name>A0ABT0PI44_9GAMM</name>
<dbReference type="Proteomes" id="UP001203338">
    <property type="component" value="Unassembled WGS sequence"/>
</dbReference>
<comment type="caution">
    <text evidence="1">The sequence shown here is derived from an EMBL/GenBank/DDBJ whole genome shotgun (WGS) entry which is preliminary data.</text>
</comment>
<gene>
    <name evidence="1" type="ORF">M3P05_14060</name>
</gene>
<dbReference type="EMBL" id="JAMFLX010000019">
    <property type="protein sequence ID" value="MCL6271052.1"/>
    <property type="molecule type" value="Genomic_DNA"/>
</dbReference>